<dbReference type="PATRIC" id="fig|1550241.5.peg.201"/>
<accession>A0A0F7FGC3</accession>
<reference evidence="1 2" key="1">
    <citation type="journal article" date="2015" name="Stand. Genomic Sci.">
        <title>Complete genome sequence of and proposal of Thermofilum uzonense sp. nov. a novel hyperthermophilic crenarchaeon and emended description of the genus Thermofilum.</title>
        <authorList>
            <person name="Toshchakov S.V."/>
            <person name="Korzhenkov A.A."/>
            <person name="Samarov N.I."/>
            <person name="Mazunin I.O."/>
            <person name="Mozhey O.I."/>
            <person name="Shmyr I.S."/>
            <person name="Derbikova K.S."/>
            <person name="Taranov E.A."/>
            <person name="Dominova I.N."/>
            <person name="Bonch-Osmolovskaya E.A."/>
            <person name="Patrushev M.V."/>
            <person name="Podosokorskaya O.A."/>
            <person name="Kublanov I.V."/>
        </authorList>
    </citation>
    <scope>NUCLEOTIDE SEQUENCE [LARGE SCALE GENOMIC DNA]</scope>
    <source>
        <strain evidence="1 2">1807-2</strain>
    </source>
</reference>
<dbReference type="HOGENOM" id="CLU_1870849_0_0_2"/>
<sequence>MQDAHCCNLWLAVIRKLVEKLSLTRGQVAVASELFAREVFKDMKASSIDEAIGIVLDKVQLKGYVEIEGESIKVKVQGTDCQLREYCPLPFYVAAGIRTLTGRRVYAISEKLVEFKEGFCIFELKEVEEPKA</sequence>
<protein>
    <submittedName>
        <fullName evidence="1">Uncharacterized protein</fullName>
    </submittedName>
</protein>
<organism evidence="1 2">
    <name type="scientific">Infirmifilum uzonense</name>
    <dbReference type="NCBI Taxonomy" id="1550241"/>
    <lineage>
        <taxon>Archaea</taxon>
        <taxon>Thermoproteota</taxon>
        <taxon>Thermoprotei</taxon>
        <taxon>Thermofilales</taxon>
        <taxon>Thermofilaceae</taxon>
        <taxon>Infirmifilum</taxon>
    </lineage>
</organism>
<dbReference type="GeneID" id="25400764"/>
<evidence type="ECO:0000313" key="1">
    <source>
        <dbReference type="EMBL" id="AKG38148.1"/>
    </source>
</evidence>
<dbReference type="Proteomes" id="UP000067434">
    <property type="component" value="Chromosome"/>
</dbReference>
<name>A0A0F7FGC3_9CREN</name>
<dbReference type="AlphaFoldDB" id="A0A0F7FGC3"/>
<dbReference type="STRING" id="1550241.MA03_00995"/>
<proteinExistence type="predicted"/>
<dbReference type="KEGG" id="thf:MA03_00995"/>
<dbReference type="EMBL" id="CP009961">
    <property type="protein sequence ID" value="AKG38148.1"/>
    <property type="molecule type" value="Genomic_DNA"/>
</dbReference>
<dbReference type="RefSeq" id="WP_052883487.1">
    <property type="nucleotide sequence ID" value="NZ_CP009961.1"/>
</dbReference>
<gene>
    <name evidence="1" type="ORF">MA03_00995</name>
</gene>
<evidence type="ECO:0000313" key="2">
    <source>
        <dbReference type="Proteomes" id="UP000067434"/>
    </source>
</evidence>
<keyword evidence="2" id="KW-1185">Reference proteome</keyword>